<feature type="compositionally biased region" description="Basic and acidic residues" evidence="1">
    <location>
        <begin position="121"/>
        <end position="135"/>
    </location>
</feature>
<keyword evidence="4" id="KW-1185">Reference proteome</keyword>
<feature type="region of interest" description="Disordered" evidence="1">
    <location>
        <begin position="1"/>
        <end position="140"/>
    </location>
</feature>
<organism evidence="3 4">
    <name type="scientific">Cutaneotrichosporon cavernicola</name>
    <dbReference type="NCBI Taxonomy" id="279322"/>
    <lineage>
        <taxon>Eukaryota</taxon>
        <taxon>Fungi</taxon>
        <taxon>Dikarya</taxon>
        <taxon>Basidiomycota</taxon>
        <taxon>Agaricomycotina</taxon>
        <taxon>Tremellomycetes</taxon>
        <taxon>Trichosporonales</taxon>
        <taxon>Trichosporonaceae</taxon>
        <taxon>Cutaneotrichosporon</taxon>
    </lineage>
</organism>
<dbReference type="Gene3D" id="3.10.20.90">
    <property type="entry name" value="Phosphatidylinositol 3-kinase Catalytic Subunit, Chain A, domain 1"/>
    <property type="match status" value="2"/>
</dbReference>
<dbReference type="InterPro" id="IPR029071">
    <property type="entry name" value="Ubiquitin-like_domsf"/>
</dbReference>
<name>A0AA48IBH8_9TREE</name>
<dbReference type="RefSeq" id="XP_060453047.1">
    <property type="nucleotide sequence ID" value="XM_060600999.1"/>
</dbReference>
<feature type="domain" description="Rad60/SUMO-like" evidence="2">
    <location>
        <begin position="338"/>
        <end position="402"/>
    </location>
</feature>
<evidence type="ECO:0000259" key="2">
    <source>
        <dbReference type="Pfam" id="PF11976"/>
    </source>
</evidence>
<evidence type="ECO:0000313" key="3">
    <source>
        <dbReference type="EMBL" id="BEI87781.1"/>
    </source>
</evidence>
<protein>
    <recommendedName>
        <fullName evidence="2">Rad60/SUMO-like domain-containing protein</fullName>
    </recommendedName>
</protein>
<feature type="region of interest" description="Disordered" evidence="1">
    <location>
        <begin position="295"/>
        <end position="325"/>
    </location>
</feature>
<dbReference type="GeneID" id="85491652"/>
<dbReference type="Proteomes" id="UP001233271">
    <property type="component" value="Chromosome 1"/>
</dbReference>
<dbReference type="SUPFAM" id="SSF54236">
    <property type="entry name" value="Ubiquitin-like"/>
    <property type="match status" value="2"/>
</dbReference>
<dbReference type="CDD" id="cd01763">
    <property type="entry name" value="Ubl_SUMO_like"/>
    <property type="match status" value="2"/>
</dbReference>
<feature type="compositionally biased region" description="Basic and acidic residues" evidence="1">
    <location>
        <begin position="92"/>
        <end position="111"/>
    </location>
</feature>
<dbReference type="Pfam" id="PF11976">
    <property type="entry name" value="Rad60-SLD"/>
    <property type="match status" value="1"/>
</dbReference>
<feature type="compositionally biased region" description="Basic residues" evidence="1">
    <location>
        <begin position="74"/>
        <end position="83"/>
    </location>
</feature>
<gene>
    <name evidence="3" type="ORF">CcaverHIS019_0104990</name>
</gene>
<dbReference type="AlphaFoldDB" id="A0AA48IBH8"/>
<proteinExistence type="predicted"/>
<reference evidence="3" key="1">
    <citation type="journal article" date="2023" name="BMC Genomics">
        <title>Chromosome-level genome assemblies of Cutaneotrichosporon spp. (Trichosporonales, Basidiomycota) reveal imbalanced evolution between nucleotide sequences and chromosome synteny.</title>
        <authorList>
            <person name="Kobayashi Y."/>
            <person name="Kayamori A."/>
            <person name="Aoki K."/>
            <person name="Shiwa Y."/>
            <person name="Matsutani M."/>
            <person name="Fujita N."/>
            <person name="Sugita T."/>
            <person name="Iwasaki W."/>
            <person name="Tanaka N."/>
            <person name="Takashima M."/>
        </authorList>
    </citation>
    <scope>NUCLEOTIDE SEQUENCE</scope>
    <source>
        <strain evidence="3">HIS019</strain>
    </source>
</reference>
<dbReference type="InterPro" id="IPR022617">
    <property type="entry name" value="Rad60/SUMO-like_dom"/>
</dbReference>
<evidence type="ECO:0000313" key="4">
    <source>
        <dbReference type="Proteomes" id="UP001233271"/>
    </source>
</evidence>
<feature type="compositionally biased region" description="Basic and acidic residues" evidence="1">
    <location>
        <begin position="1"/>
        <end position="12"/>
    </location>
</feature>
<dbReference type="PANTHER" id="PTHR10562">
    <property type="entry name" value="SMALL UBIQUITIN-RELATED MODIFIER"/>
    <property type="match status" value="1"/>
</dbReference>
<dbReference type="EMBL" id="AP028212">
    <property type="protein sequence ID" value="BEI87781.1"/>
    <property type="molecule type" value="Genomic_DNA"/>
</dbReference>
<sequence>MEESMRAKRLTPDVEVISSGESDRDSDVEFFTHKHVKRVSKKRPRKRPEPTTSQLSAASCDISDPEEGSNAERQRRRKAKARAKPPSLPEWTRSRPSQERGRSRAVERERSASITLVSDGDTPKADKGKGRATDKAKRRRVELTPPPVLAEEELADIERQSRLLEEAGVVINDVDDVVEVGSPSPVRDRSGPQVQITVQMVVDPDKRQPGREQAVAAYEKRRIFHVFETDPLSDLLHALATRVQVPVDQLILVYEGQRIFLSEKTPKQLGIKFTEGYELPVYEKVQQAERKARLALFGDNPRRTDKDLDEGEPSRRSPSPLRAPLPPAVQKVKLHLRGPKGELHFSAAPTTLVSTILKFYCNKQGVDASEAHRFRLEFDGEHFEGNSTVGDMDVESGDLIDVSYR</sequence>
<feature type="compositionally biased region" description="Basic residues" evidence="1">
    <location>
        <begin position="33"/>
        <end position="46"/>
    </location>
</feature>
<evidence type="ECO:0000256" key="1">
    <source>
        <dbReference type="SAM" id="MobiDB-lite"/>
    </source>
</evidence>
<feature type="compositionally biased region" description="Basic and acidic residues" evidence="1">
    <location>
        <begin position="21"/>
        <end position="32"/>
    </location>
</feature>
<accession>A0AA48IBH8</accession>
<dbReference type="KEGG" id="ccac:CcaHIS019_0104990"/>